<dbReference type="AlphaFoldDB" id="A0AB34PFN4"/>
<protein>
    <submittedName>
        <fullName evidence="1">Uncharacterized protein</fullName>
    </submittedName>
</protein>
<accession>A0AB34PFN4</accession>
<sequence>MPMNRAFWRGQFFLLREFLLTQERIKFFTGENFCFLPCQQKTSPMGIKKERKNTIKIAPI</sequence>
<dbReference type="EMBL" id="JQJC01000019">
    <property type="protein sequence ID" value="KGN94339.1"/>
    <property type="molecule type" value="Genomic_DNA"/>
</dbReference>
<name>A0AB34PFN4_9PORP</name>
<organism evidence="1 2">
    <name type="scientific">Porphyromonas crevioricanis</name>
    <dbReference type="NCBI Taxonomy" id="393921"/>
    <lineage>
        <taxon>Bacteria</taxon>
        <taxon>Pseudomonadati</taxon>
        <taxon>Bacteroidota</taxon>
        <taxon>Bacteroidia</taxon>
        <taxon>Bacteroidales</taxon>
        <taxon>Porphyromonadaceae</taxon>
        <taxon>Porphyromonas</taxon>
    </lineage>
</organism>
<evidence type="ECO:0000313" key="1">
    <source>
        <dbReference type="EMBL" id="KGN94339.1"/>
    </source>
</evidence>
<evidence type="ECO:0000313" key="2">
    <source>
        <dbReference type="Proteomes" id="UP000030136"/>
    </source>
</evidence>
<comment type="caution">
    <text evidence="1">The sequence shown here is derived from an EMBL/GenBank/DDBJ whole genome shotgun (WGS) entry which is preliminary data.</text>
</comment>
<gene>
    <name evidence="1" type="ORF">HQ38_05945</name>
</gene>
<dbReference type="Proteomes" id="UP000030136">
    <property type="component" value="Unassembled WGS sequence"/>
</dbReference>
<reference evidence="1 2" key="1">
    <citation type="submission" date="2014-08" db="EMBL/GenBank/DDBJ databases">
        <title>Porphyromonas crevioricanis strain:COT-253_OH1447 Genome sequencing.</title>
        <authorList>
            <person name="Wallis C."/>
            <person name="Deusch O."/>
            <person name="O'Flynn C."/>
            <person name="Davis I."/>
            <person name="Jospin G."/>
            <person name="Darling A.E."/>
            <person name="Coil D.A."/>
            <person name="Alexiev A."/>
            <person name="Horsfall A."/>
            <person name="Kirkwood N."/>
            <person name="Harris S."/>
            <person name="Eisen J.A."/>
        </authorList>
    </citation>
    <scope>NUCLEOTIDE SEQUENCE [LARGE SCALE GENOMIC DNA]</scope>
    <source>
        <strain evidence="2">COT-253 OH1447</strain>
    </source>
</reference>
<proteinExistence type="predicted"/>